<dbReference type="EC" id="6.3.2.4" evidence="12"/>
<evidence type="ECO:0000259" key="16">
    <source>
        <dbReference type="PROSITE" id="PS50975"/>
    </source>
</evidence>
<dbReference type="GO" id="GO:0046872">
    <property type="term" value="F:metal ion binding"/>
    <property type="evidence" value="ECO:0007669"/>
    <property type="project" value="UniProtKB-KW"/>
</dbReference>
<keyword evidence="9 12" id="KW-0573">Peptidoglycan synthesis</keyword>
<dbReference type="OrthoDB" id="9813261at2"/>
<name>A0A0A0C117_9CELL</name>
<dbReference type="GO" id="GO:0008360">
    <property type="term" value="P:regulation of cell shape"/>
    <property type="evidence" value="ECO:0007669"/>
    <property type="project" value="UniProtKB-KW"/>
</dbReference>
<evidence type="ECO:0000256" key="12">
    <source>
        <dbReference type="HAMAP-Rule" id="MF_00047"/>
    </source>
</evidence>
<comment type="subcellular location">
    <subcellularLocation>
        <location evidence="12">Cytoplasm</location>
    </subcellularLocation>
</comment>
<feature type="active site" evidence="13">
    <location>
        <position position="16"/>
    </location>
</feature>
<comment type="similarity">
    <text evidence="2 12">Belongs to the D-alanine--D-alanine ligase family.</text>
</comment>
<sequence length="348" mass="35357">MSRTRVAVVGGGRSSEHHVSLASAAGIRAALDPYRYAVLGLTIEQDGGWSTADRVRLPYGAVDAARILSAVDVVIPALHGPRGEDGTFAGFMDVLGVPCTGSGVRAGALAMDKWATKLVAAELGIATAPGVLVTAAQALDVLGPGPGAGVELPVVVKPVAAGSSHGVTLVTDVAGLGPAVAAALALDDRVLLEQVVRGREVDVAVLERPDGELVVSPGLEIRLRHGAAFFDTAGKYDGGADLVTPADLPAPVSADLGEAARTLYRALGCAGVARFDFFVTDSGVVLNEVNTSPGFTPRSQVPRMFAAAGIGYGRLLDLMIRSALVRGPQRGTSVSSVASGRQANLTGA</sequence>
<feature type="active site" evidence="13">
    <location>
        <position position="299"/>
    </location>
</feature>
<dbReference type="NCBIfam" id="TIGR01205">
    <property type="entry name" value="D_ala_D_alaTIGR"/>
    <property type="match status" value="1"/>
</dbReference>
<dbReference type="Gene3D" id="3.30.1490.20">
    <property type="entry name" value="ATP-grasp fold, A domain"/>
    <property type="match status" value="1"/>
</dbReference>
<comment type="cofactor">
    <cofactor evidence="1">
        <name>Mn(2+)</name>
        <dbReference type="ChEBI" id="CHEBI:29035"/>
    </cofactor>
</comment>
<evidence type="ECO:0000256" key="10">
    <source>
        <dbReference type="ARBA" id="ARBA00023211"/>
    </source>
</evidence>
<evidence type="ECO:0000256" key="2">
    <source>
        <dbReference type="ARBA" id="ARBA00010871"/>
    </source>
</evidence>
<dbReference type="Gene3D" id="3.30.470.20">
    <property type="entry name" value="ATP-grasp fold, B domain"/>
    <property type="match status" value="1"/>
</dbReference>
<evidence type="ECO:0000256" key="3">
    <source>
        <dbReference type="ARBA" id="ARBA00022598"/>
    </source>
</evidence>
<comment type="pathway">
    <text evidence="12">Cell wall biogenesis; peptidoglycan biosynthesis.</text>
</comment>
<evidence type="ECO:0000313" key="17">
    <source>
        <dbReference type="EMBL" id="KGM13865.1"/>
    </source>
</evidence>
<dbReference type="UniPathway" id="UPA00219"/>
<gene>
    <name evidence="12" type="primary">ddl</name>
    <name evidence="17" type="ORF">N869_08430</name>
</gene>
<dbReference type="GO" id="GO:0005524">
    <property type="term" value="F:ATP binding"/>
    <property type="evidence" value="ECO:0007669"/>
    <property type="project" value="UniProtKB-UniRule"/>
</dbReference>
<dbReference type="InterPro" id="IPR016185">
    <property type="entry name" value="PreATP-grasp_dom_sf"/>
</dbReference>
<keyword evidence="5 15" id="KW-0547">Nucleotide-binding</keyword>
<keyword evidence="8 12" id="KW-0133">Cell shape</keyword>
<proteinExistence type="inferred from homology"/>
<dbReference type="InterPro" id="IPR000291">
    <property type="entry name" value="D-Ala_lig_Van_CS"/>
</dbReference>
<dbReference type="GO" id="GO:0008716">
    <property type="term" value="F:D-alanine-D-alanine ligase activity"/>
    <property type="evidence" value="ECO:0007669"/>
    <property type="project" value="UniProtKB-UniRule"/>
</dbReference>
<dbReference type="PROSITE" id="PS50975">
    <property type="entry name" value="ATP_GRASP"/>
    <property type="match status" value="1"/>
</dbReference>
<evidence type="ECO:0000256" key="6">
    <source>
        <dbReference type="ARBA" id="ARBA00022840"/>
    </source>
</evidence>
<dbReference type="GO" id="GO:0009252">
    <property type="term" value="P:peptidoglycan biosynthetic process"/>
    <property type="evidence" value="ECO:0007669"/>
    <property type="project" value="UniProtKB-UniRule"/>
</dbReference>
<organism evidence="17 18">
    <name type="scientific">Cellulomonas bogoriensis 69B4 = DSM 16987</name>
    <dbReference type="NCBI Taxonomy" id="1386082"/>
    <lineage>
        <taxon>Bacteria</taxon>
        <taxon>Bacillati</taxon>
        <taxon>Actinomycetota</taxon>
        <taxon>Actinomycetes</taxon>
        <taxon>Micrococcales</taxon>
        <taxon>Cellulomonadaceae</taxon>
        <taxon>Cellulomonas</taxon>
    </lineage>
</organism>
<evidence type="ECO:0000256" key="14">
    <source>
        <dbReference type="PIRSR" id="PIRSR039102-3"/>
    </source>
</evidence>
<comment type="cofactor">
    <cofactor evidence="14">
        <name>Mg(2+)</name>
        <dbReference type="ChEBI" id="CHEBI:18420"/>
    </cofactor>
    <cofactor evidence="14">
        <name>Mn(2+)</name>
        <dbReference type="ChEBI" id="CHEBI:29035"/>
    </cofactor>
    <text evidence="14">Binds 2 magnesium or manganese ions per subunit.</text>
</comment>
<keyword evidence="12" id="KW-0963">Cytoplasm</keyword>
<evidence type="ECO:0000256" key="7">
    <source>
        <dbReference type="ARBA" id="ARBA00022842"/>
    </source>
</evidence>
<evidence type="ECO:0000256" key="1">
    <source>
        <dbReference type="ARBA" id="ARBA00001936"/>
    </source>
</evidence>
<dbReference type="InterPro" id="IPR011761">
    <property type="entry name" value="ATP-grasp"/>
</dbReference>
<feature type="domain" description="ATP-grasp" evidence="16">
    <location>
        <begin position="117"/>
        <end position="321"/>
    </location>
</feature>
<dbReference type="SUPFAM" id="SSF52440">
    <property type="entry name" value="PreATP-grasp domain"/>
    <property type="match status" value="1"/>
</dbReference>
<keyword evidence="10 14" id="KW-0464">Manganese</keyword>
<dbReference type="InterPro" id="IPR011127">
    <property type="entry name" value="Dala_Dala_lig_N"/>
</dbReference>
<feature type="binding site" evidence="14">
    <location>
        <position position="288"/>
    </location>
    <ligand>
        <name>Mg(2+)</name>
        <dbReference type="ChEBI" id="CHEBI:18420"/>
        <label>2</label>
    </ligand>
</feature>
<keyword evidence="18" id="KW-1185">Reference proteome</keyword>
<dbReference type="Pfam" id="PF07478">
    <property type="entry name" value="Dala_Dala_lig_C"/>
    <property type="match status" value="1"/>
</dbReference>
<feature type="binding site" evidence="14">
    <location>
        <position position="288"/>
    </location>
    <ligand>
        <name>Mg(2+)</name>
        <dbReference type="ChEBI" id="CHEBI:18420"/>
        <label>1</label>
    </ligand>
</feature>
<dbReference type="HAMAP" id="MF_00047">
    <property type="entry name" value="Dala_Dala_lig"/>
    <property type="match status" value="1"/>
</dbReference>
<dbReference type="GO" id="GO:0005829">
    <property type="term" value="C:cytosol"/>
    <property type="evidence" value="ECO:0007669"/>
    <property type="project" value="TreeGrafter"/>
</dbReference>
<dbReference type="PIRSF" id="PIRSF039102">
    <property type="entry name" value="Ddl/VanB"/>
    <property type="match status" value="1"/>
</dbReference>
<feature type="binding site" evidence="14">
    <location>
        <position position="276"/>
    </location>
    <ligand>
        <name>Mg(2+)</name>
        <dbReference type="ChEBI" id="CHEBI:18420"/>
        <label>1</label>
    </ligand>
</feature>
<accession>A0A0A0C117</accession>
<dbReference type="PROSITE" id="PS00844">
    <property type="entry name" value="DALA_DALA_LIGASE_2"/>
    <property type="match status" value="1"/>
</dbReference>
<dbReference type="AlphaFoldDB" id="A0A0A0C117"/>
<evidence type="ECO:0000256" key="9">
    <source>
        <dbReference type="ARBA" id="ARBA00022984"/>
    </source>
</evidence>
<comment type="caution">
    <text evidence="17">The sequence shown here is derived from an EMBL/GenBank/DDBJ whole genome shotgun (WGS) entry which is preliminary data.</text>
</comment>
<reference evidence="17 18" key="1">
    <citation type="submission" date="2013-08" db="EMBL/GenBank/DDBJ databases">
        <title>Genome sequencing of Cellulomonas bogoriensis 69B4.</title>
        <authorList>
            <person name="Chen F."/>
            <person name="Li Y."/>
            <person name="Wang G."/>
        </authorList>
    </citation>
    <scope>NUCLEOTIDE SEQUENCE [LARGE SCALE GENOMIC DNA]</scope>
    <source>
        <strain evidence="17 18">69B4</strain>
    </source>
</reference>
<dbReference type="EMBL" id="AXCZ01000021">
    <property type="protein sequence ID" value="KGM13865.1"/>
    <property type="molecule type" value="Genomic_DNA"/>
</dbReference>
<feature type="binding site" evidence="14">
    <location>
        <position position="290"/>
    </location>
    <ligand>
        <name>Mg(2+)</name>
        <dbReference type="ChEBI" id="CHEBI:18420"/>
        <label>2</label>
    </ligand>
</feature>
<dbReference type="RefSeq" id="WP_035058110.1">
    <property type="nucleotide sequence ID" value="NZ_AXCZ01000021.1"/>
</dbReference>
<dbReference type="Pfam" id="PF01820">
    <property type="entry name" value="Dala_Dala_lig_N"/>
    <property type="match status" value="1"/>
</dbReference>
<dbReference type="InterPro" id="IPR013815">
    <property type="entry name" value="ATP_grasp_subdomain_1"/>
</dbReference>
<comment type="function">
    <text evidence="12">Cell wall formation.</text>
</comment>
<dbReference type="InterPro" id="IPR005905">
    <property type="entry name" value="D_ala_D_ala"/>
</dbReference>
<keyword evidence="7 14" id="KW-0460">Magnesium</keyword>
<dbReference type="PANTHER" id="PTHR23132:SF25">
    <property type="entry name" value="D-ALANINE--D-ALANINE LIGASE A"/>
    <property type="match status" value="1"/>
</dbReference>
<dbReference type="PANTHER" id="PTHR23132">
    <property type="entry name" value="D-ALANINE--D-ALANINE LIGASE"/>
    <property type="match status" value="1"/>
</dbReference>
<keyword evidence="6 15" id="KW-0067">ATP-binding</keyword>
<evidence type="ECO:0000256" key="8">
    <source>
        <dbReference type="ARBA" id="ARBA00022960"/>
    </source>
</evidence>
<evidence type="ECO:0000256" key="4">
    <source>
        <dbReference type="ARBA" id="ARBA00022723"/>
    </source>
</evidence>
<dbReference type="SUPFAM" id="SSF56059">
    <property type="entry name" value="Glutathione synthetase ATP-binding domain-like"/>
    <property type="match status" value="1"/>
</dbReference>
<protein>
    <recommendedName>
        <fullName evidence="12">D-alanine--D-alanine ligase</fullName>
        <ecNumber evidence="12">6.3.2.4</ecNumber>
    </recommendedName>
    <alternativeName>
        <fullName evidence="12">D-Ala-D-Ala ligase</fullName>
    </alternativeName>
    <alternativeName>
        <fullName evidence="12">D-alanylalanine synthetase</fullName>
    </alternativeName>
</protein>
<keyword evidence="4 14" id="KW-0479">Metal-binding</keyword>
<dbReference type="PROSITE" id="PS00843">
    <property type="entry name" value="DALA_DALA_LIGASE_1"/>
    <property type="match status" value="1"/>
</dbReference>
<feature type="active site" evidence="13">
    <location>
        <position position="163"/>
    </location>
</feature>
<evidence type="ECO:0000256" key="15">
    <source>
        <dbReference type="PROSITE-ProRule" id="PRU00409"/>
    </source>
</evidence>
<evidence type="ECO:0000256" key="13">
    <source>
        <dbReference type="PIRSR" id="PIRSR039102-1"/>
    </source>
</evidence>
<dbReference type="Proteomes" id="UP000054314">
    <property type="component" value="Unassembled WGS sequence"/>
</dbReference>
<comment type="catalytic activity">
    <reaction evidence="12">
        <text>2 D-alanine + ATP = D-alanyl-D-alanine + ADP + phosphate + H(+)</text>
        <dbReference type="Rhea" id="RHEA:11224"/>
        <dbReference type="ChEBI" id="CHEBI:15378"/>
        <dbReference type="ChEBI" id="CHEBI:30616"/>
        <dbReference type="ChEBI" id="CHEBI:43474"/>
        <dbReference type="ChEBI" id="CHEBI:57416"/>
        <dbReference type="ChEBI" id="CHEBI:57822"/>
        <dbReference type="ChEBI" id="CHEBI:456216"/>
        <dbReference type="EC" id="6.3.2.4"/>
    </reaction>
</comment>
<dbReference type="Gene3D" id="3.40.50.20">
    <property type="match status" value="1"/>
</dbReference>
<dbReference type="InterPro" id="IPR011095">
    <property type="entry name" value="Dala_Dala_lig_C"/>
</dbReference>
<keyword evidence="11 12" id="KW-0961">Cell wall biogenesis/degradation</keyword>
<evidence type="ECO:0000313" key="18">
    <source>
        <dbReference type="Proteomes" id="UP000054314"/>
    </source>
</evidence>
<evidence type="ECO:0000256" key="5">
    <source>
        <dbReference type="ARBA" id="ARBA00022741"/>
    </source>
</evidence>
<evidence type="ECO:0000256" key="11">
    <source>
        <dbReference type="ARBA" id="ARBA00023316"/>
    </source>
</evidence>
<keyword evidence="3 12" id="KW-0436">Ligase</keyword>
<dbReference type="GO" id="GO:0071555">
    <property type="term" value="P:cell wall organization"/>
    <property type="evidence" value="ECO:0007669"/>
    <property type="project" value="UniProtKB-KW"/>
</dbReference>